<dbReference type="AlphaFoldDB" id="A0AAV9Z6S9"/>
<name>A0AAV9Z6S9_9AGAR</name>
<dbReference type="EMBL" id="JAWWNJ010000206">
    <property type="protein sequence ID" value="KAK6971664.1"/>
    <property type="molecule type" value="Genomic_DNA"/>
</dbReference>
<protein>
    <submittedName>
        <fullName evidence="2">Uncharacterized protein</fullName>
    </submittedName>
</protein>
<proteinExistence type="predicted"/>
<evidence type="ECO:0000256" key="1">
    <source>
        <dbReference type="SAM" id="MobiDB-lite"/>
    </source>
</evidence>
<reference evidence="2 3" key="1">
    <citation type="journal article" date="2024" name="J Genomics">
        <title>Draft genome sequencing and assembly of Favolaschia claudopus CIRM-BRFM 2984 isolated from oak limbs.</title>
        <authorList>
            <person name="Navarro D."/>
            <person name="Drula E."/>
            <person name="Chaduli D."/>
            <person name="Cazenave R."/>
            <person name="Ahrendt S."/>
            <person name="Wang J."/>
            <person name="Lipzen A."/>
            <person name="Daum C."/>
            <person name="Barry K."/>
            <person name="Grigoriev I.V."/>
            <person name="Favel A."/>
            <person name="Rosso M.N."/>
            <person name="Martin F."/>
        </authorList>
    </citation>
    <scope>NUCLEOTIDE SEQUENCE [LARGE SCALE GENOMIC DNA]</scope>
    <source>
        <strain evidence="2 3">CIRM-BRFM 2984</strain>
    </source>
</reference>
<comment type="caution">
    <text evidence="2">The sequence shown here is derived from an EMBL/GenBank/DDBJ whole genome shotgun (WGS) entry which is preliminary data.</text>
</comment>
<sequence>MAEPIPELVRARRADVAQQYRQRHREIINEKAKIRQRRRREEIRQASSAVQMEHRIRARIYRRTYRARLRQALTPAGKRRQLANLEDDSRGGRRSGRGRRGHNEVDVDIAASKVKFTDSIYHS</sequence>
<dbReference type="Proteomes" id="UP001362999">
    <property type="component" value="Unassembled WGS sequence"/>
</dbReference>
<gene>
    <name evidence="2" type="ORF">R3P38DRAFT_2813566</name>
</gene>
<keyword evidence="3" id="KW-1185">Reference proteome</keyword>
<accession>A0AAV9Z6S9</accession>
<feature type="region of interest" description="Disordered" evidence="1">
    <location>
        <begin position="72"/>
        <end position="106"/>
    </location>
</feature>
<organism evidence="2 3">
    <name type="scientific">Favolaschia claudopus</name>
    <dbReference type="NCBI Taxonomy" id="2862362"/>
    <lineage>
        <taxon>Eukaryota</taxon>
        <taxon>Fungi</taxon>
        <taxon>Dikarya</taxon>
        <taxon>Basidiomycota</taxon>
        <taxon>Agaricomycotina</taxon>
        <taxon>Agaricomycetes</taxon>
        <taxon>Agaricomycetidae</taxon>
        <taxon>Agaricales</taxon>
        <taxon>Marasmiineae</taxon>
        <taxon>Mycenaceae</taxon>
        <taxon>Favolaschia</taxon>
    </lineage>
</organism>
<evidence type="ECO:0000313" key="2">
    <source>
        <dbReference type="EMBL" id="KAK6971664.1"/>
    </source>
</evidence>
<dbReference type="PROSITE" id="PS50096">
    <property type="entry name" value="IQ"/>
    <property type="match status" value="1"/>
</dbReference>
<evidence type="ECO:0000313" key="3">
    <source>
        <dbReference type="Proteomes" id="UP001362999"/>
    </source>
</evidence>